<dbReference type="EMBL" id="CP000246">
    <property type="protein sequence ID" value="ABG84250.1"/>
    <property type="molecule type" value="Genomic_DNA"/>
</dbReference>
<dbReference type="HOGENOM" id="CLU_075053_3_6_9"/>
<dbReference type="Gene3D" id="1.10.10.10">
    <property type="entry name" value="Winged helix-like DNA-binding domain superfamily/Winged helix DNA-binding domain"/>
    <property type="match status" value="1"/>
</dbReference>
<keyword evidence="2" id="KW-0238">DNA-binding</keyword>
<dbReference type="AlphaFoldDB" id="A0A0H2YTB2"/>
<sequence>MKALSSDKLKDISFFSGLNDETLKYIEKNSKVLKKKKGEHIFRDKDKVQDIFIVLKGKVTLYKMNEYGQKRIVYILGEESFLNEVIVDDLPASINGEAFENSIILSIDKNKLLNIMSQDFELTKIVLNEMSKKVRRLYRQMKNVTPIKLEKRVAAKLWKLSKDYGKEVPEGTLIDLDISITYLADMFGSPRESVSRAIKTLRDENLIIKENKKIIVPDREKIAAYFKSLI</sequence>
<dbReference type="InterPro" id="IPR012318">
    <property type="entry name" value="HTH_CRP"/>
</dbReference>
<dbReference type="InterPro" id="IPR014710">
    <property type="entry name" value="RmlC-like_jellyroll"/>
</dbReference>
<dbReference type="PROSITE" id="PS51063">
    <property type="entry name" value="HTH_CRP_2"/>
    <property type="match status" value="1"/>
</dbReference>
<dbReference type="InterPro" id="IPR036388">
    <property type="entry name" value="WH-like_DNA-bd_sf"/>
</dbReference>
<keyword evidence="3" id="KW-0804">Transcription</keyword>
<dbReference type="InterPro" id="IPR000595">
    <property type="entry name" value="cNMP-bd_dom"/>
</dbReference>
<protein>
    <submittedName>
        <fullName evidence="6">Transcriptional regulator, Crp/Fnr family</fullName>
    </submittedName>
</protein>
<name>A0A0H2YTB2_CLOP1</name>
<dbReference type="Pfam" id="PF13545">
    <property type="entry name" value="HTH_Crp_2"/>
    <property type="match status" value="1"/>
</dbReference>
<dbReference type="SMART" id="SM00100">
    <property type="entry name" value="cNMP"/>
    <property type="match status" value="1"/>
</dbReference>
<dbReference type="RefSeq" id="WP_003469104.1">
    <property type="nucleotide sequence ID" value="NC_008261.1"/>
</dbReference>
<dbReference type="Pfam" id="PF00027">
    <property type="entry name" value="cNMP_binding"/>
    <property type="match status" value="1"/>
</dbReference>
<dbReference type="Gene3D" id="2.60.120.10">
    <property type="entry name" value="Jelly Rolls"/>
    <property type="match status" value="1"/>
</dbReference>
<dbReference type="InterPro" id="IPR036390">
    <property type="entry name" value="WH_DNA-bd_sf"/>
</dbReference>
<dbReference type="KEGG" id="cpf:CPF_1694"/>
<evidence type="ECO:0000259" key="5">
    <source>
        <dbReference type="PROSITE" id="PS51063"/>
    </source>
</evidence>
<dbReference type="eggNOG" id="COG0664">
    <property type="taxonomic scope" value="Bacteria"/>
</dbReference>
<evidence type="ECO:0000256" key="2">
    <source>
        <dbReference type="ARBA" id="ARBA00023125"/>
    </source>
</evidence>
<accession>A0A0H2YTB2</accession>
<dbReference type="GO" id="GO:0005829">
    <property type="term" value="C:cytosol"/>
    <property type="evidence" value="ECO:0007669"/>
    <property type="project" value="TreeGrafter"/>
</dbReference>
<dbReference type="GO" id="GO:0003700">
    <property type="term" value="F:DNA-binding transcription factor activity"/>
    <property type="evidence" value="ECO:0007669"/>
    <property type="project" value="TreeGrafter"/>
</dbReference>
<evidence type="ECO:0000256" key="3">
    <source>
        <dbReference type="ARBA" id="ARBA00023163"/>
    </source>
</evidence>
<dbReference type="STRING" id="195103.CPF_1694"/>
<dbReference type="PaxDb" id="195103-CPF_1694"/>
<organism evidence="6 7">
    <name type="scientific">Clostridium perfringens (strain ATCC 13124 / DSM 756 / JCM 1290 / NCIMB 6125 / NCTC 8237 / Type A)</name>
    <dbReference type="NCBI Taxonomy" id="195103"/>
    <lineage>
        <taxon>Bacteria</taxon>
        <taxon>Bacillati</taxon>
        <taxon>Bacillota</taxon>
        <taxon>Clostridia</taxon>
        <taxon>Eubacteriales</taxon>
        <taxon>Clostridiaceae</taxon>
        <taxon>Clostridium</taxon>
    </lineage>
</organism>
<reference evidence="6 7" key="1">
    <citation type="journal article" date="2006" name="Genome Res.">
        <title>Skewed genomic variability in strains of the toxigenic bacterial pathogen, Clostridium perfringens.</title>
        <authorList>
            <person name="Myers G.S."/>
            <person name="Rasko D.A."/>
            <person name="Cheung J.K."/>
            <person name="Ravel J."/>
            <person name="Seshadri R."/>
            <person name="Deboy R.T."/>
            <person name="Ren Q."/>
            <person name="Varga J."/>
            <person name="Awad M.M."/>
            <person name="Brinkac L.M."/>
            <person name="Daugherty S.C."/>
            <person name="Haft D.H."/>
            <person name="Dodson R.J."/>
            <person name="Madupu R."/>
            <person name="Nelson W.C."/>
            <person name="Rosovitz M.J."/>
            <person name="Sullivan S.A."/>
            <person name="Khouri H."/>
            <person name="Dimitrov G.I."/>
            <person name="Watkins K.L."/>
            <person name="Mulligan S."/>
            <person name="Benton J."/>
            <person name="Radune D."/>
            <person name="Fisher D.J."/>
            <person name="Atkins H.S."/>
            <person name="Hiscox T."/>
            <person name="Jost B.H."/>
            <person name="Billington S.J."/>
            <person name="Songer J.G."/>
            <person name="McClane B.A."/>
            <person name="Titball R.W."/>
            <person name="Rood J.I."/>
            <person name="Melville S.B."/>
            <person name="Paulsen I.T."/>
        </authorList>
    </citation>
    <scope>NUCLEOTIDE SEQUENCE [LARGE SCALE GENOMIC DNA]</scope>
    <source>
        <strain evidence="7">ATCC 13124 / DSM 756 / JCM 1290 / NCIMB 6125 / NCTC 8237 / S 107 / Type A</strain>
    </source>
</reference>
<evidence type="ECO:0000313" key="6">
    <source>
        <dbReference type="EMBL" id="ABG84250.1"/>
    </source>
</evidence>
<dbReference type="Proteomes" id="UP000001823">
    <property type="component" value="Chromosome"/>
</dbReference>
<dbReference type="PROSITE" id="PS50042">
    <property type="entry name" value="CNMP_BINDING_3"/>
    <property type="match status" value="1"/>
</dbReference>
<keyword evidence="7" id="KW-1185">Reference proteome</keyword>
<gene>
    <name evidence="6" type="ordered locus">CPF_1694</name>
</gene>
<feature type="domain" description="Cyclic nucleotide-binding" evidence="4">
    <location>
        <begin position="14"/>
        <end position="133"/>
    </location>
</feature>
<dbReference type="SUPFAM" id="SSF51206">
    <property type="entry name" value="cAMP-binding domain-like"/>
    <property type="match status" value="1"/>
</dbReference>
<dbReference type="PANTHER" id="PTHR24567">
    <property type="entry name" value="CRP FAMILY TRANSCRIPTIONAL REGULATORY PROTEIN"/>
    <property type="match status" value="1"/>
</dbReference>
<evidence type="ECO:0000259" key="4">
    <source>
        <dbReference type="PROSITE" id="PS50042"/>
    </source>
</evidence>
<proteinExistence type="predicted"/>
<feature type="domain" description="HTH crp-type" evidence="5">
    <location>
        <begin position="147"/>
        <end position="220"/>
    </location>
</feature>
<keyword evidence="1" id="KW-0805">Transcription regulation</keyword>
<dbReference type="SMART" id="SM00419">
    <property type="entry name" value="HTH_CRP"/>
    <property type="match status" value="1"/>
</dbReference>
<dbReference type="InterPro" id="IPR050397">
    <property type="entry name" value="Env_Response_Regulators"/>
</dbReference>
<dbReference type="InterPro" id="IPR018490">
    <property type="entry name" value="cNMP-bd_dom_sf"/>
</dbReference>
<dbReference type="GeneID" id="93002019"/>
<evidence type="ECO:0000256" key="1">
    <source>
        <dbReference type="ARBA" id="ARBA00023015"/>
    </source>
</evidence>
<evidence type="ECO:0000313" key="7">
    <source>
        <dbReference type="Proteomes" id="UP000001823"/>
    </source>
</evidence>
<dbReference type="GO" id="GO:0003677">
    <property type="term" value="F:DNA binding"/>
    <property type="evidence" value="ECO:0007669"/>
    <property type="project" value="UniProtKB-KW"/>
</dbReference>
<dbReference type="CDD" id="cd00038">
    <property type="entry name" value="CAP_ED"/>
    <property type="match status" value="1"/>
</dbReference>
<dbReference type="SUPFAM" id="SSF46785">
    <property type="entry name" value="Winged helix' DNA-binding domain"/>
    <property type="match status" value="1"/>
</dbReference>
<dbReference type="PANTHER" id="PTHR24567:SF74">
    <property type="entry name" value="HTH-TYPE TRANSCRIPTIONAL REGULATOR ARCR"/>
    <property type="match status" value="1"/>
</dbReference>